<gene>
    <name evidence="2" type="ORF">A4U43_C10F2580</name>
</gene>
<accession>A0A5P1E364</accession>
<reference evidence="3" key="1">
    <citation type="journal article" date="2017" name="Nat. Commun.">
        <title>The asparagus genome sheds light on the origin and evolution of a young Y chromosome.</title>
        <authorList>
            <person name="Harkess A."/>
            <person name="Zhou J."/>
            <person name="Xu C."/>
            <person name="Bowers J.E."/>
            <person name="Van der Hulst R."/>
            <person name="Ayyampalayam S."/>
            <person name="Mercati F."/>
            <person name="Riccardi P."/>
            <person name="McKain M.R."/>
            <person name="Kakrana A."/>
            <person name="Tang H."/>
            <person name="Ray J."/>
            <person name="Groenendijk J."/>
            <person name="Arikit S."/>
            <person name="Mathioni S.M."/>
            <person name="Nakano M."/>
            <person name="Shan H."/>
            <person name="Telgmann-Rauber A."/>
            <person name="Kanno A."/>
            <person name="Yue Z."/>
            <person name="Chen H."/>
            <person name="Li W."/>
            <person name="Chen Y."/>
            <person name="Xu X."/>
            <person name="Zhang Y."/>
            <person name="Luo S."/>
            <person name="Chen H."/>
            <person name="Gao J."/>
            <person name="Mao Z."/>
            <person name="Pires J.C."/>
            <person name="Luo M."/>
            <person name="Kudrna D."/>
            <person name="Wing R.A."/>
            <person name="Meyers B.C."/>
            <person name="Yi K."/>
            <person name="Kong H."/>
            <person name="Lavrijsen P."/>
            <person name="Sunseri F."/>
            <person name="Falavigna A."/>
            <person name="Ye Y."/>
            <person name="Leebens-Mack J.H."/>
            <person name="Chen G."/>
        </authorList>
    </citation>
    <scope>NUCLEOTIDE SEQUENCE [LARGE SCALE GENOMIC DNA]</scope>
    <source>
        <strain evidence="3">cv. DH0086</strain>
    </source>
</reference>
<feature type="compositionally biased region" description="Basic and acidic residues" evidence="1">
    <location>
        <begin position="7"/>
        <end position="16"/>
    </location>
</feature>
<dbReference type="EMBL" id="CM007390">
    <property type="protein sequence ID" value="ONK55947.1"/>
    <property type="molecule type" value="Genomic_DNA"/>
</dbReference>
<evidence type="ECO:0000313" key="2">
    <source>
        <dbReference type="EMBL" id="ONK55947.1"/>
    </source>
</evidence>
<organism evidence="2 3">
    <name type="scientific">Asparagus officinalis</name>
    <name type="common">Garden asparagus</name>
    <dbReference type="NCBI Taxonomy" id="4686"/>
    <lineage>
        <taxon>Eukaryota</taxon>
        <taxon>Viridiplantae</taxon>
        <taxon>Streptophyta</taxon>
        <taxon>Embryophyta</taxon>
        <taxon>Tracheophyta</taxon>
        <taxon>Spermatophyta</taxon>
        <taxon>Magnoliopsida</taxon>
        <taxon>Liliopsida</taxon>
        <taxon>Asparagales</taxon>
        <taxon>Asparagaceae</taxon>
        <taxon>Asparagoideae</taxon>
        <taxon>Asparagus</taxon>
    </lineage>
</organism>
<name>A0A5P1E364_ASPOF</name>
<dbReference type="AlphaFoldDB" id="A0A5P1E364"/>
<sequence>MSGGAERGARRCEGGEALRAPTLLTPLPRSPGICAELRPLQLSRTALRLRRPSGSRVKRPLSRRLHLQLKQMEEE</sequence>
<protein>
    <submittedName>
        <fullName evidence="2">Uncharacterized protein</fullName>
    </submittedName>
</protein>
<dbReference type="Proteomes" id="UP000243459">
    <property type="component" value="Chromosome 10"/>
</dbReference>
<dbReference type="Gramene" id="ONK55947">
    <property type="protein sequence ID" value="ONK55947"/>
    <property type="gene ID" value="A4U43_C10F2580"/>
</dbReference>
<feature type="region of interest" description="Disordered" evidence="1">
    <location>
        <begin position="1"/>
        <end position="30"/>
    </location>
</feature>
<evidence type="ECO:0000313" key="3">
    <source>
        <dbReference type="Proteomes" id="UP000243459"/>
    </source>
</evidence>
<proteinExistence type="predicted"/>
<evidence type="ECO:0000256" key="1">
    <source>
        <dbReference type="SAM" id="MobiDB-lite"/>
    </source>
</evidence>
<feature type="compositionally biased region" description="Low complexity" evidence="1">
    <location>
        <begin position="17"/>
        <end position="30"/>
    </location>
</feature>
<keyword evidence="3" id="KW-1185">Reference proteome</keyword>